<accession>C3Y994</accession>
<gene>
    <name evidence="1" type="ORF">BRAFLDRAFT_118663</name>
</gene>
<name>C3Y994_BRAFL</name>
<reference evidence="1" key="1">
    <citation type="journal article" date="2008" name="Nature">
        <title>The amphioxus genome and the evolution of the chordate karyotype.</title>
        <authorList>
            <consortium name="US DOE Joint Genome Institute (JGI-PGF)"/>
            <person name="Putnam N.H."/>
            <person name="Butts T."/>
            <person name="Ferrier D.E.K."/>
            <person name="Furlong R.F."/>
            <person name="Hellsten U."/>
            <person name="Kawashima T."/>
            <person name="Robinson-Rechavi M."/>
            <person name="Shoguchi E."/>
            <person name="Terry A."/>
            <person name="Yu J.-K."/>
            <person name="Benito-Gutierrez E.L."/>
            <person name="Dubchak I."/>
            <person name="Garcia-Fernandez J."/>
            <person name="Gibson-Brown J.J."/>
            <person name="Grigoriev I.V."/>
            <person name="Horton A.C."/>
            <person name="de Jong P.J."/>
            <person name="Jurka J."/>
            <person name="Kapitonov V.V."/>
            <person name="Kohara Y."/>
            <person name="Kuroki Y."/>
            <person name="Lindquist E."/>
            <person name="Lucas S."/>
            <person name="Osoegawa K."/>
            <person name="Pennacchio L.A."/>
            <person name="Salamov A.A."/>
            <person name="Satou Y."/>
            <person name="Sauka-Spengler T."/>
            <person name="Schmutz J."/>
            <person name="Shin-I T."/>
            <person name="Toyoda A."/>
            <person name="Bronner-Fraser M."/>
            <person name="Fujiyama A."/>
            <person name="Holland L.Z."/>
            <person name="Holland P.W.H."/>
            <person name="Satoh N."/>
            <person name="Rokhsar D.S."/>
        </authorList>
    </citation>
    <scope>NUCLEOTIDE SEQUENCE [LARGE SCALE GENOMIC DNA]</scope>
    <source>
        <strain evidence="1">S238N-H82</strain>
        <tissue evidence="1">Testes</tissue>
    </source>
</reference>
<organism>
    <name type="scientific">Branchiostoma floridae</name>
    <name type="common">Florida lancelet</name>
    <name type="synonym">Amphioxus</name>
    <dbReference type="NCBI Taxonomy" id="7739"/>
    <lineage>
        <taxon>Eukaryota</taxon>
        <taxon>Metazoa</taxon>
        <taxon>Chordata</taxon>
        <taxon>Cephalochordata</taxon>
        <taxon>Leptocardii</taxon>
        <taxon>Amphioxiformes</taxon>
        <taxon>Branchiostomatidae</taxon>
        <taxon>Branchiostoma</taxon>
    </lineage>
</organism>
<dbReference type="EMBL" id="GG666492">
    <property type="protein sequence ID" value="EEN63150.1"/>
    <property type="molecule type" value="Genomic_DNA"/>
</dbReference>
<sequence>MAAEIVFGACFSIIFALQIGKSKITLRLNEAGEAGDFTCCKGGHGHHHLISDVLVQKIDCCSFRCLHPGLQTAAILQLPDPGKVTIWVPA</sequence>
<dbReference type="InParanoid" id="C3Y994"/>
<dbReference type="AlphaFoldDB" id="C3Y994"/>
<evidence type="ECO:0000313" key="1">
    <source>
        <dbReference type="EMBL" id="EEN63150.1"/>
    </source>
</evidence>
<protein>
    <submittedName>
        <fullName evidence="1">Uncharacterized protein</fullName>
    </submittedName>
</protein>
<proteinExistence type="predicted"/>